<gene>
    <name evidence="1" type="ORF">LTSESEN_2863</name>
</gene>
<sequence length="36" mass="3933">HELAAIIWRLHCSLSQLEQAPAQGTLSPGYLMTPQA</sequence>
<comment type="caution">
    <text evidence="1">The sequence shown here is derived from an EMBL/GenBank/DDBJ whole genome shotgun (WGS) entry which is preliminary data.</text>
</comment>
<feature type="non-terminal residue" evidence="1">
    <location>
        <position position="1"/>
    </location>
</feature>
<protein>
    <submittedName>
        <fullName evidence="1">Uncharacterized protein</fullName>
    </submittedName>
</protein>
<dbReference type="AlphaFoldDB" id="G5R0R9"/>
<dbReference type="BioCyc" id="SENT913082:G120J-5614-MONOMER"/>
<evidence type="ECO:0000313" key="1">
    <source>
        <dbReference type="EMBL" id="EHC87867.1"/>
    </source>
</evidence>
<dbReference type="Proteomes" id="UP000005065">
    <property type="component" value="Unassembled WGS sequence"/>
</dbReference>
<proteinExistence type="predicted"/>
<evidence type="ECO:0000313" key="2">
    <source>
        <dbReference type="Proteomes" id="UP000005065"/>
    </source>
</evidence>
<organism evidence="1 2">
    <name type="scientific">Salmonella enterica subsp. enterica serovar Senftenberg str. A4-543</name>
    <dbReference type="NCBI Taxonomy" id="913082"/>
    <lineage>
        <taxon>Bacteria</taxon>
        <taxon>Pseudomonadati</taxon>
        <taxon>Pseudomonadota</taxon>
        <taxon>Gammaproteobacteria</taxon>
        <taxon>Enterobacterales</taxon>
        <taxon>Enterobacteriaceae</taxon>
        <taxon>Salmonella</taxon>
    </lineage>
</organism>
<dbReference type="EMBL" id="AFCU01000937">
    <property type="protein sequence ID" value="EHC87867.1"/>
    <property type="molecule type" value="Genomic_DNA"/>
</dbReference>
<name>G5R0R9_SALSE</name>
<accession>G5R0R9</accession>
<reference evidence="1 2" key="1">
    <citation type="journal article" date="2011" name="BMC Genomics">
        <title>Genome sequencing reveals diversification of virulence factor content and possible host adaptation in distinct subpopulations of Salmonella enterica.</title>
        <authorList>
            <person name="den Bakker H.C."/>
            <person name="Moreno Switt A.I."/>
            <person name="Govoni G."/>
            <person name="Cummings C.A."/>
            <person name="Ranieri M.L."/>
            <person name="Degoricija L."/>
            <person name="Hoelzer K."/>
            <person name="Rodriguez-Rivera L.D."/>
            <person name="Brown S."/>
            <person name="Bolchacova E."/>
            <person name="Furtado M.R."/>
            <person name="Wiedmann M."/>
        </authorList>
    </citation>
    <scope>NUCLEOTIDE SEQUENCE [LARGE SCALE GENOMIC DNA]</scope>
    <source>
        <strain evidence="1 2">A4-543</strain>
    </source>
</reference>